<accession>A0A9Q3F562</accession>
<dbReference type="CDD" id="cd11065">
    <property type="entry name" value="CYP64-like"/>
    <property type="match status" value="1"/>
</dbReference>
<dbReference type="PANTHER" id="PTHR46300:SF1">
    <property type="entry name" value="P450, PUTATIVE (EUROFUNG)-RELATED"/>
    <property type="match status" value="1"/>
</dbReference>
<keyword evidence="5 9" id="KW-0479">Metal-binding</keyword>
<evidence type="ECO:0000256" key="1">
    <source>
        <dbReference type="ARBA" id="ARBA00001971"/>
    </source>
</evidence>
<protein>
    <recommendedName>
        <fullName evidence="13">Cytochrome P450</fullName>
    </recommendedName>
</protein>
<comment type="pathway">
    <text evidence="2">Secondary metabolite biosynthesis.</text>
</comment>
<dbReference type="Gene3D" id="1.10.630.10">
    <property type="entry name" value="Cytochrome P450"/>
    <property type="match status" value="1"/>
</dbReference>
<organism evidence="11 12">
    <name type="scientific">Austropuccinia psidii MF-1</name>
    <dbReference type="NCBI Taxonomy" id="1389203"/>
    <lineage>
        <taxon>Eukaryota</taxon>
        <taxon>Fungi</taxon>
        <taxon>Dikarya</taxon>
        <taxon>Basidiomycota</taxon>
        <taxon>Pucciniomycotina</taxon>
        <taxon>Pucciniomycetes</taxon>
        <taxon>Pucciniales</taxon>
        <taxon>Sphaerophragmiaceae</taxon>
        <taxon>Austropuccinia</taxon>
    </lineage>
</organism>
<gene>
    <name evidence="11" type="ORF">O181_071193</name>
</gene>
<evidence type="ECO:0000256" key="4">
    <source>
        <dbReference type="ARBA" id="ARBA00022617"/>
    </source>
</evidence>
<name>A0A9Q3F562_9BASI</name>
<evidence type="ECO:0000256" key="6">
    <source>
        <dbReference type="ARBA" id="ARBA00023002"/>
    </source>
</evidence>
<dbReference type="Pfam" id="PF00067">
    <property type="entry name" value="p450"/>
    <property type="match status" value="1"/>
</dbReference>
<dbReference type="GO" id="GO:0020037">
    <property type="term" value="F:heme binding"/>
    <property type="evidence" value="ECO:0007669"/>
    <property type="project" value="InterPro"/>
</dbReference>
<dbReference type="AlphaFoldDB" id="A0A9Q3F562"/>
<dbReference type="InterPro" id="IPR001128">
    <property type="entry name" value="Cyt_P450"/>
</dbReference>
<sequence>MAASYWETFPSYAQHPLSSKTANPTSICPSSSQEAVTAWNELFWSSLGYQRTQRTQAKSSSQGSRTISSHRFTLIWLENSSGQAFSSSDTLSHGQTARPAPESCGNLSPSASCITLGVCLITLVSIIFLNTRHHKNHPARKKLQLPGPVGSPIFGNLFQVSKKRPWVQFSQWNKEFGPIYRLEMGLTNWVVIGSPKVACDLLEKKSSIYSSRPRHIMASEHVSKGLRMTFMPYDDLWRRERKLLHLLTQPKAAATYLPIQAQESAQLCLDLLNCPQQHWQHSQRFAGSIVLQIVYNRRALTNSDPAITDLRKCTDLLVQTTTPGKYLVESIPLLNYFPAILAPWKKEAKKLFQETFEIFERLYLETAQKFQINPEYVGNCFVARIEPLKKQYQLTYEQAIFLAGVMFSAGSDTTAAAIETFIFACAANPIKIAKAHEELDRIVGRKRLPNFSDESTLLYCAATTRELLRWRSVIPGGLSHMTTEDDVYEGYYIPKGSTIVPNHWALHLDEETYVDPQKYEPERFLNPDHTKLIGTQWSQRGHHSFGFGRRACPGIHIAEKSLFIAFTRILWACSITATDPLDLNAFSSGFSSHPLPFPVEIKPRGDWVREVIEQAVEDDGPDAFKIE</sequence>
<comment type="caution">
    <text evidence="11">The sequence shown here is derived from an EMBL/GenBank/DDBJ whole genome shotgun (WGS) entry which is preliminary data.</text>
</comment>
<keyword evidence="7 9" id="KW-0408">Iron</keyword>
<evidence type="ECO:0000256" key="5">
    <source>
        <dbReference type="ARBA" id="ARBA00022723"/>
    </source>
</evidence>
<dbReference type="InterPro" id="IPR050364">
    <property type="entry name" value="Cytochrome_P450_fung"/>
</dbReference>
<comment type="cofactor">
    <cofactor evidence="1 9">
        <name>heme</name>
        <dbReference type="ChEBI" id="CHEBI:30413"/>
    </cofactor>
</comment>
<feature type="binding site" description="axial binding residue" evidence="9">
    <location>
        <position position="552"/>
    </location>
    <ligand>
        <name>heme</name>
        <dbReference type="ChEBI" id="CHEBI:30413"/>
    </ligand>
    <ligandPart>
        <name>Fe</name>
        <dbReference type="ChEBI" id="CHEBI:18248"/>
    </ligandPart>
</feature>
<proteinExistence type="inferred from homology"/>
<dbReference type="PROSITE" id="PS00086">
    <property type="entry name" value="CYTOCHROME_P450"/>
    <property type="match status" value="1"/>
</dbReference>
<dbReference type="InterPro" id="IPR017972">
    <property type="entry name" value="Cyt_P450_CS"/>
</dbReference>
<dbReference type="PRINTS" id="PR00463">
    <property type="entry name" value="EP450I"/>
</dbReference>
<evidence type="ECO:0000256" key="7">
    <source>
        <dbReference type="ARBA" id="ARBA00023004"/>
    </source>
</evidence>
<dbReference type="GO" id="GO:0005506">
    <property type="term" value="F:iron ion binding"/>
    <property type="evidence" value="ECO:0007669"/>
    <property type="project" value="InterPro"/>
</dbReference>
<dbReference type="OrthoDB" id="1055148at2759"/>
<keyword evidence="6 10" id="KW-0560">Oxidoreductase</keyword>
<keyword evidence="12" id="KW-1185">Reference proteome</keyword>
<evidence type="ECO:0000256" key="9">
    <source>
        <dbReference type="PIRSR" id="PIRSR602401-1"/>
    </source>
</evidence>
<dbReference type="GO" id="GO:0016705">
    <property type="term" value="F:oxidoreductase activity, acting on paired donors, with incorporation or reduction of molecular oxygen"/>
    <property type="evidence" value="ECO:0007669"/>
    <property type="project" value="InterPro"/>
</dbReference>
<evidence type="ECO:0000256" key="3">
    <source>
        <dbReference type="ARBA" id="ARBA00010617"/>
    </source>
</evidence>
<dbReference type="InterPro" id="IPR036396">
    <property type="entry name" value="Cyt_P450_sf"/>
</dbReference>
<dbReference type="Proteomes" id="UP000765509">
    <property type="component" value="Unassembled WGS sequence"/>
</dbReference>
<evidence type="ECO:0008006" key="13">
    <source>
        <dbReference type="Google" id="ProtNLM"/>
    </source>
</evidence>
<dbReference type="SUPFAM" id="SSF48264">
    <property type="entry name" value="Cytochrome P450"/>
    <property type="match status" value="1"/>
</dbReference>
<evidence type="ECO:0000313" key="11">
    <source>
        <dbReference type="EMBL" id="MBW0531478.1"/>
    </source>
</evidence>
<dbReference type="EMBL" id="AVOT02036864">
    <property type="protein sequence ID" value="MBW0531478.1"/>
    <property type="molecule type" value="Genomic_DNA"/>
</dbReference>
<keyword evidence="4 9" id="KW-0349">Heme</keyword>
<comment type="similarity">
    <text evidence="3 10">Belongs to the cytochrome P450 family.</text>
</comment>
<evidence type="ECO:0000256" key="2">
    <source>
        <dbReference type="ARBA" id="ARBA00005179"/>
    </source>
</evidence>
<evidence type="ECO:0000256" key="8">
    <source>
        <dbReference type="ARBA" id="ARBA00023033"/>
    </source>
</evidence>
<dbReference type="PANTHER" id="PTHR46300">
    <property type="entry name" value="P450, PUTATIVE (EUROFUNG)-RELATED-RELATED"/>
    <property type="match status" value="1"/>
</dbReference>
<evidence type="ECO:0000313" key="12">
    <source>
        <dbReference type="Proteomes" id="UP000765509"/>
    </source>
</evidence>
<reference evidence="11" key="1">
    <citation type="submission" date="2021-03" db="EMBL/GenBank/DDBJ databases">
        <title>Draft genome sequence of rust myrtle Austropuccinia psidii MF-1, a brazilian biotype.</title>
        <authorList>
            <person name="Quecine M.C."/>
            <person name="Pachon D.M.R."/>
            <person name="Bonatelli M.L."/>
            <person name="Correr F.H."/>
            <person name="Franceschini L.M."/>
            <person name="Leite T.F."/>
            <person name="Margarido G.R.A."/>
            <person name="Almeida C.A."/>
            <person name="Ferrarezi J.A."/>
            <person name="Labate C.A."/>
        </authorList>
    </citation>
    <scope>NUCLEOTIDE SEQUENCE</scope>
    <source>
        <strain evidence="11">MF-1</strain>
    </source>
</reference>
<dbReference type="InterPro" id="IPR002401">
    <property type="entry name" value="Cyt_P450_E_grp-I"/>
</dbReference>
<evidence type="ECO:0000256" key="10">
    <source>
        <dbReference type="RuleBase" id="RU000461"/>
    </source>
</evidence>
<keyword evidence="8 10" id="KW-0503">Monooxygenase</keyword>
<dbReference type="GO" id="GO:0004497">
    <property type="term" value="F:monooxygenase activity"/>
    <property type="evidence" value="ECO:0007669"/>
    <property type="project" value="UniProtKB-KW"/>
</dbReference>